<evidence type="ECO:0000256" key="5">
    <source>
        <dbReference type="RuleBase" id="RU000499"/>
    </source>
</evidence>
<dbReference type="Proteomes" id="UP000704529">
    <property type="component" value="Unassembled WGS sequence"/>
</dbReference>
<comment type="similarity">
    <text evidence="1 5">Belongs to the glutathione peroxidase family.</text>
</comment>
<name>A0AA40ZYD4_9SPHN</name>
<evidence type="ECO:0000313" key="6">
    <source>
        <dbReference type="EMBL" id="MBB4608465.1"/>
    </source>
</evidence>
<keyword evidence="2 5" id="KW-0575">Peroxidase</keyword>
<evidence type="ECO:0000256" key="2">
    <source>
        <dbReference type="ARBA" id="ARBA00022559"/>
    </source>
</evidence>
<evidence type="ECO:0000256" key="3">
    <source>
        <dbReference type="ARBA" id="ARBA00023002"/>
    </source>
</evidence>
<evidence type="ECO:0000256" key="1">
    <source>
        <dbReference type="ARBA" id="ARBA00006926"/>
    </source>
</evidence>
<dbReference type="InterPro" id="IPR029760">
    <property type="entry name" value="GPX_CS"/>
</dbReference>
<dbReference type="GO" id="GO:0034599">
    <property type="term" value="P:cellular response to oxidative stress"/>
    <property type="evidence" value="ECO:0007669"/>
    <property type="project" value="TreeGrafter"/>
</dbReference>
<evidence type="ECO:0000256" key="4">
    <source>
        <dbReference type="PIRSR" id="PIRSR000303-1"/>
    </source>
</evidence>
<dbReference type="AlphaFoldDB" id="A0AA40ZYD4"/>
<dbReference type="InterPro" id="IPR036249">
    <property type="entry name" value="Thioredoxin-like_sf"/>
</dbReference>
<dbReference type="InterPro" id="IPR029759">
    <property type="entry name" value="GPX_AS"/>
</dbReference>
<organism evidence="7 9">
    <name type="scientific">Sphingomonas yabuuchiae</name>
    <dbReference type="NCBI Taxonomy" id="172044"/>
    <lineage>
        <taxon>Bacteria</taxon>
        <taxon>Pseudomonadati</taxon>
        <taxon>Pseudomonadota</taxon>
        <taxon>Alphaproteobacteria</taxon>
        <taxon>Sphingomonadales</taxon>
        <taxon>Sphingomonadaceae</taxon>
        <taxon>Sphingomonas</taxon>
    </lineage>
</organism>
<dbReference type="FunFam" id="3.40.30.10:FF:000010">
    <property type="entry name" value="Glutathione peroxidase"/>
    <property type="match status" value="1"/>
</dbReference>
<reference evidence="7" key="2">
    <citation type="submission" date="2021-01" db="EMBL/GenBank/DDBJ databases">
        <title>Genome Sequencing of Type Strains.</title>
        <authorList>
            <person name="Lemaire J.F."/>
            <person name="Inderbitzin P."/>
            <person name="Collins S.B."/>
            <person name="Wespe N."/>
            <person name="Knight-Connoni V."/>
        </authorList>
    </citation>
    <scope>NUCLEOTIDE SEQUENCE</scope>
    <source>
        <strain evidence="7">DSM 14562</strain>
    </source>
</reference>
<gene>
    <name evidence="6" type="ORF">GGQ89_000667</name>
    <name evidence="7" type="ORF">JYA60_11170</name>
</gene>
<evidence type="ECO:0000313" key="8">
    <source>
        <dbReference type="Proteomes" id="UP000584663"/>
    </source>
</evidence>
<feature type="active site" evidence="4">
    <location>
        <position position="36"/>
    </location>
</feature>
<comment type="caution">
    <text evidence="7">The sequence shown here is derived from an EMBL/GenBank/DDBJ whole genome shotgun (WGS) entry which is preliminary data.</text>
</comment>
<dbReference type="Gene3D" id="3.40.30.10">
    <property type="entry name" value="Glutaredoxin"/>
    <property type="match status" value="1"/>
</dbReference>
<dbReference type="PROSITE" id="PS51355">
    <property type="entry name" value="GLUTATHIONE_PEROXID_3"/>
    <property type="match status" value="1"/>
</dbReference>
<dbReference type="PROSITE" id="PS00763">
    <property type="entry name" value="GLUTATHIONE_PEROXID_2"/>
    <property type="match status" value="1"/>
</dbReference>
<sequence>MSGIADFTVKAADGSVVDMGRYAGRVLLIVNTASKCGFTPQYEGLEALHRRFEGQGLTILGFPCNQFGAQEPGDAAEIANFCSLTYDVSFPVMAKIDVNGDDADPLFQWLKTEAPGLLGTKAIKWNFTKFLVGRDGQVVGRYAPTTKPEDMVKDIEGLLR</sequence>
<dbReference type="PIRSF" id="PIRSF000303">
    <property type="entry name" value="Glutathion_perox"/>
    <property type="match status" value="1"/>
</dbReference>
<dbReference type="EMBL" id="JAFHKU010000131">
    <property type="protein sequence ID" value="MBN3558786.1"/>
    <property type="molecule type" value="Genomic_DNA"/>
</dbReference>
<dbReference type="Proteomes" id="UP000584663">
    <property type="component" value="Unassembled WGS sequence"/>
</dbReference>
<dbReference type="SUPFAM" id="SSF52833">
    <property type="entry name" value="Thioredoxin-like"/>
    <property type="match status" value="1"/>
</dbReference>
<evidence type="ECO:0000313" key="9">
    <source>
        <dbReference type="Proteomes" id="UP000704529"/>
    </source>
</evidence>
<accession>A0AA40ZYD4</accession>
<dbReference type="PROSITE" id="PS00460">
    <property type="entry name" value="GLUTATHIONE_PEROXID_1"/>
    <property type="match status" value="1"/>
</dbReference>
<evidence type="ECO:0000313" key="7">
    <source>
        <dbReference type="EMBL" id="MBN3558786.1"/>
    </source>
</evidence>
<protein>
    <recommendedName>
        <fullName evidence="5">Glutathione peroxidase</fullName>
    </recommendedName>
</protein>
<dbReference type="InterPro" id="IPR000889">
    <property type="entry name" value="Glutathione_peroxidase"/>
</dbReference>
<dbReference type="PRINTS" id="PR01011">
    <property type="entry name" value="GLUTPROXDASE"/>
</dbReference>
<dbReference type="EMBL" id="JACHNX010000002">
    <property type="protein sequence ID" value="MBB4608465.1"/>
    <property type="molecule type" value="Genomic_DNA"/>
</dbReference>
<reference evidence="6 8" key="1">
    <citation type="submission" date="2020-08" db="EMBL/GenBank/DDBJ databases">
        <title>Genomic Encyclopedia of Type Strains, Phase IV (KMG-IV): sequencing the most valuable type-strain genomes for metagenomic binning, comparative biology and taxonomic classification.</title>
        <authorList>
            <person name="Goeker M."/>
        </authorList>
    </citation>
    <scope>NUCLEOTIDE SEQUENCE [LARGE SCALE GENOMIC DNA]</scope>
    <source>
        <strain evidence="6 8">DSM 14562</strain>
    </source>
</reference>
<proteinExistence type="inferred from homology"/>
<keyword evidence="3 5" id="KW-0560">Oxidoreductase</keyword>
<keyword evidence="8" id="KW-1185">Reference proteome</keyword>
<dbReference type="Pfam" id="PF00255">
    <property type="entry name" value="GSHPx"/>
    <property type="match status" value="1"/>
</dbReference>
<dbReference type="GO" id="GO:0004601">
    <property type="term" value="F:peroxidase activity"/>
    <property type="evidence" value="ECO:0007669"/>
    <property type="project" value="UniProtKB-KW"/>
</dbReference>
<dbReference type="PANTHER" id="PTHR11592:SF78">
    <property type="entry name" value="GLUTATHIONE PEROXIDASE"/>
    <property type="match status" value="1"/>
</dbReference>
<dbReference type="PANTHER" id="PTHR11592">
    <property type="entry name" value="GLUTATHIONE PEROXIDASE"/>
    <property type="match status" value="1"/>
</dbReference>
<dbReference type="RefSeq" id="WP_184104087.1">
    <property type="nucleotide sequence ID" value="NZ_JACHNX010000002.1"/>
</dbReference>
<dbReference type="CDD" id="cd00340">
    <property type="entry name" value="GSH_Peroxidase"/>
    <property type="match status" value="1"/>
</dbReference>